<gene>
    <name evidence="2" type="ORF">MELLADRAFT_114353</name>
</gene>
<dbReference type="VEuPathDB" id="FungiDB:MELLADRAFT_114353"/>
<accession>F4SD56</accession>
<dbReference type="RefSeq" id="XP_007419306.1">
    <property type="nucleotide sequence ID" value="XM_007419244.1"/>
</dbReference>
<dbReference type="AlphaFoldDB" id="F4SD56"/>
<organism evidence="3">
    <name type="scientific">Melampsora larici-populina (strain 98AG31 / pathotype 3-4-7)</name>
    <name type="common">Poplar leaf rust fungus</name>
    <dbReference type="NCBI Taxonomy" id="747676"/>
    <lineage>
        <taxon>Eukaryota</taxon>
        <taxon>Fungi</taxon>
        <taxon>Dikarya</taxon>
        <taxon>Basidiomycota</taxon>
        <taxon>Pucciniomycotina</taxon>
        <taxon>Pucciniomycetes</taxon>
        <taxon>Pucciniales</taxon>
        <taxon>Melampsoraceae</taxon>
        <taxon>Melampsora</taxon>
    </lineage>
</organism>
<protein>
    <submittedName>
        <fullName evidence="2">Uncharacterized protein</fullName>
    </submittedName>
</protein>
<evidence type="ECO:0000313" key="2">
    <source>
        <dbReference type="EMBL" id="EGF97425.1"/>
    </source>
</evidence>
<dbReference type="GeneID" id="18925314"/>
<feature type="coiled-coil region" evidence="1">
    <location>
        <begin position="337"/>
        <end position="364"/>
    </location>
</feature>
<keyword evidence="1" id="KW-0175">Coiled coil</keyword>
<dbReference type="KEGG" id="mlr:MELLADRAFT_114353"/>
<dbReference type="Proteomes" id="UP000001072">
    <property type="component" value="Unassembled WGS sequence"/>
</dbReference>
<evidence type="ECO:0000313" key="3">
    <source>
        <dbReference type="Proteomes" id="UP000001072"/>
    </source>
</evidence>
<evidence type="ECO:0000256" key="1">
    <source>
        <dbReference type="SAM" id="Coils"/>
    </source>
</evidence>
<dbReference type="InParanoid" id="F4SD56"/>
<reference evidence="3" key="1">
    <citation type="journal article" date="2011" name="Proc. Natl. Acad. Sci. U.S.A.">
        <title>Obligate biotrophy features unraveled by the genomic analysis of rust fungi.</title>
        <authorList>
            <person name="Duplessis S."/>
            <person name="Cuomo C.A."/>
            <person name="Lin Y.-C."/>
            <person name="Aerts A."/>
            <person name="Tisserant E."/>
            <person name="Veneault-Fourrey C."/>
            <person name="Joly D.L."/>
            <person name="Hacquard S."/>
            <person name="Amselem J."/>
            <person name="Cantarel B.L."/>
            <person name="Chiu R."/>
            <person name="Coutinho P.M."/>
            <person name="Feau N."/>
            <person name="Field M."/>
            <person name="Frey P."/>
            <person name="Gelhaye E."/>
            <person name="Goldberg J."/>
            <person name="Grabherr M.G."/>
            <person name="Kodira C.D."/>
            <person name="Kohler A."/>
            <person name="Kuees U."/>
            <person name="Lindquist E.A."/>
            <person name="Lucas S.M."/>
            <person name="Mago R."/>
            <person name="Mauceli E."/>
            <person name="Morin E."/>
            <person name="Murat C."/>
            <person name="Pangilinan J.L."/>
            <person name="Park R."/>
            <person name="Pearson M."/>
            <person name="Quesneville H."/>
            <person name="Rouhier N."/>
            <person name="Sakthikumar S."/>
            <person name="Salamov A.A."/>
            <person name="Schmutz J."/>
            <person name="Selles B."/>
            <person name="Shapiro H."/>
            <person name="Tanguay P."/>
            <person name="Tuskan G.A."/>
            <person name="Henrissat B."/>
            <person name="Van de Peer Y."/>
            <person name="Rouze P."/>
            <person name="Ellis J.G."/>
            <person name="Dodds P.N."/>
            <person name="Schein J.E."/>
            <person name="Zhong S."/>
            <person name="Hamelin R.C."/>
            <person name="Grigoriev I.V."/>
            <person name="Szabo L.J."/>
            <person name="Martin F."/>
        </authorList>
    </citation>
    <scope>NUCLEOTIDE SEQUENCE [LARGE SCALE GENOMIC DNA]</scope>
    <source>
        <strain evidence="3">98AG31 / pathotype 3-4-7</strain>
    </source>
</reference>
<sequence length="447" mass="49309">MAQTARRIIVMPFYKANTVLYTWSFKRPLKSSVRGIFPHHAVVPTKDIIPTLLYAGTQNNTLEFLIMIHTSRGQPNEAGNGHSDFARRYHANTGPKSKLDAVAMLGYIPLKVDDMCVTEEVQRQEKANMRLCDCSNCQPEAAEALWLAQPAMTVNNFDDALAMGETELLQLVEDLPEAPLTDPAEIRHVAQVCHTDDPIEAIPLLETLVSYLDRAFHDFFYQIFTDASDLGPPDYFPRELAWNIAKNIDIITKPSDLALVLSSETILGQFDCLFVAFCQWKNAYPTAVLIADAAKRREVSYRANKSNKAPQSCEGAQIAKERADLAKAASKLATASAKEAEKAAKDAQKAAKDAHKAAKEQERSMKDAAMALCHATQHGLPIPPSTTSKRHAEGILEGEPCKFKGKAQGWPGRLSCDQLQTGLAALAFLTVGPGIFEEAFHCQNMFY</sequence>
<proteinExistence type="predicted"/>
<dbReference type="EMBL" id="GL883237">
    <property type="protein sequence ID" value="EGF97425.1"/>
    <property type="molecule type" value="Genomic_DNA"/>
</dbReference>
<name>F4SD56_MELLP</name>
<dbReference type="HOGENOM" id="CLU_612626_0_0_1"/>
<keyword evidence="3" id="KW-1185">Reference proteome</keyword>